<organism evidence="1 2">
    <name type="scientific">Aspergillus leporis</name>
    <dbReference type="NCBI Taxonomy" id="41062"/>
    <lineage>
        <taxon>Eukaryota</taxon>
        <taxon>Fungi</taxon>
        <taxon>Dikarya</taxon>
        <taxon>Ascomycota</taxon>
        <taxon>Pezizomycotina</taxon>
        <taxon>Eurotiomycetes</taxon>
        <taxon>Eurotiomycetidae</taxon>
        <taxon>Eurotiales</taxon>
        <taxon>Aspergillaceae</taxon>
        <taxon>Aspergillus</taxon>
        <taxon>Aspergillus subgen. Circumdati</taxon>
    </lineage>
</organism>
<evidence type="ECO:0000313" key="2">
    <source>
        <dbReference type="Proteomes" id="UP000326565"/>
    </source>
</evidence>
<reference evidence="1 2" key="1">
    <citation type="submission" date="2019-04" db="EMBL/GenBank/DDBJ databases">
        <title>Friends and foes A comparative genomics study of 23 Aspergillus species from section Flavi.</title>
        <authorList>
            <consortium name="DOE Joint Genome Institute"/>
            <person name="Kjaerbolling I."/>
            <person name="Vesth T."/>
            <person name="Frisvad J.C."/>
            <person name="Nybo J.L."/>
            <person name="Theobald S."/>
            <person name="Kildgaard S."/>
            <person name="Isbrandt T."/>
            <person name="Kuo A."/>
            <person name="Sato A."/>
            <person name="Lyhne E.K."/>
            <person name="Kogle M.E."/>
            <person name="Wiebenga A."/>
            <person name="Kun R.S."/>
            <person name="Lubbers R.J."/>
            <person name="Makela M.R."/>
            <person name="Barry K."/>
            <person name="Chovatia M."/>
            <person name="Clum A."/>
            <person name="Daum C."/>
            <person name="Haridas S."/>
            <person name="He G."/>
            <person name="LaButti K."/>
            <person name="Lipzen A."/>
            <person name="Mondo S."/>
            <person name="Riley R."/>
            <person name="Salamov A."/>
            <person name="Simmons B.A."/>
            <person name="Magnuson J.K."/>
            <person name="Henrissat B."/>
            <person name="Mortensen U.H."/>
            <person name="Larsen T.O."/>
            <person name="Devries R.P."/>
            <person name="Grigoriev I.V."/>
            <person name="Machida M."/>
            <person name="Baker S.E."/>
            <person name="Andersen M.R."/>
        </authorList>
    </citation>
    <scope>NUCLEOTIDE SEQUENCE [LARGE SCALE GENOMIC DNA]</scope>
    <source>
        <strain evidence="1 2">CBS 151.66</strain>
    </source>
</reference>
<proteinExistence type="predicted"/>
<keyword evidence="2" id="KW-1185">Reference proteome</keyword>
<evidence type="ECO:0000313" key="1">
    <source>
        <dbReference type="EMBL" id="KAB8076568.1"/>
    </source>
</evidence>
<protein>
    <submittedName>
        <fullName evidence="1">Uncharacterized protein</fullName>
    </submittedName>
</protein>
<gene>
    <name evidence="1" type="ORF">BDV29DRAFT_154586</name>
</gene>
<dbReference type="Proteomes" id="UP000326565">
    <property type="component" value="Unassembled WGS sequence"/>
</dbReference>
<dbReference type="EMBL" id="ML732179">
    <property type="protein sequence ID" value="KAB8076568.1"/>
    <property type="molecule type" value="Genomic_DNA"/>
</dbReference>
<sequence length="63" mass="6913">MKLDQMAQEAAATQDAINILLDVKQKNTARQNAEFGRQQASTTMVFTIVTIGLVSSSSSYRYA</sequence>
<dbReference type="OrthoDB" id="341259at2759"/>
<accession>A0A5N5X738</accession>
<name>A0A5N5X738_9EURO</name>
<dbReference type="AlphaFoldDB" id="A0A5N5X738"/>